<dbReference type="EMBL" id="JAXOVC010000009">
    <property type="protein sequence ID" value="KAK4497568.1"/>
    <property type="molecule type" value="Genomic_DNA"/>
</dbReference>
<accession>A0ABR0E804</accession>
<protein>
    <recommendedName>
        <fullName evidence="1">Alpha-L-arabinofuranosidase 1 catalytic domain-containing protein</fullName>
    </recommendedName>
</protein>
<feature type="domain" description="Alpha-L-arabinofuranosidase 1 catalytic" evidence="1">
    <location>
        <begin position="36"/>
        <end position="100"/>
    </location>
</feature>
<proteinExistence type="predicted"/>
<dbReference type="InterPro" id="IPR055235">
    <property type="entry name" value="ASD1_cat"/>
</dbReference>
<comment type="caution">
    <text evidence="2">The sequence shown here is derived from an EMBL/GenBank/DDBJ whole genome shotgun (WGS) entry which is preliminary data.</text>
</comment>
<evidence type="ECO:0000313" key="2">
    <source>
        <dbReference type="EMBL" id="KAK4497568.1"/>
    </source>
</evidence>
<keyword evidence="3" id="KW-1185">Reference proteome</keyword>
<evidence type="ECO:0000313" key="3">
    <source>
        <dbReference type="Proteomes" id="UP001305779"/>
    </source>
</evidence>
<sequence length="117" mass="13299">MAGVWSGLYLNGATVAQSELSPYVQLVLDEMELLTHSIEIGNEDPLDNGYNSCVSYRFYAFYQALSRKYPDVHYISTVEWTPPNGMSDGTHPYGNERSRVQYLRAAHHDMDLLSCQM</sequence>
<name>A0ABR0E804_ZASCE</name>
<dbReference type="Pfam" id="PF22848">
    <property type="entry name" value="ASD1_dom"/>
    <property type="match status" value="1"/>
</dbReference>
<reference evidence="2 3" key="1">
    <citation type="journal article" date="2023" name="G3 (Bethesda)">
        <title>A chromosome-level genome assembly of Zasmidium syzygii isolated from banana leaves.</title>
        <authorList>
            <person name="van Westerhoven A.C."/>
            <person name="Mehrabi R."/>
            <person name="Talebi R."/>
            <person name="Steentjes M.B.F."/>
            <person name="Corcolon B."/>
            <person name="Chong P.A."/>
            <person name="Kema G.H.J."/>
            <person name="Seidl M.F."/>
        </authorList>
    </citation>
    <scope>NUCLEOTIDE SEQUENCE [LARGE SCALE GENOMIC DNA]</scope>
    <source>
        <strain evidence="2 3">P124</strain>
    </source>
</reference>
<organism evidence="2 3">
    <name type="scientific">Zasmidium cellare</name>
    <name type="common">Wine cellar mold</name>
    <name type="synonym">Racodium cellare</name>
    <dbReference type="NCBI Taxonomy" id="395010"/>
    <lineage>
        <taxon>Eukaryota</taxon>
        <taxon>Fungi</taxon>
        <taxon>Dikarya</taxon>
        <taxon>Ascomycota</taxon>
        <taxon>Pezizomycotina</taxon>
        <taxon>Dothideomycetes</taxon>
        <taxon>Dothideomycetidae</taxon>
        <taxon>Mycosphaerellales</taxon>
        <taxon>Mycosphaerellaceae</taxon>
        <taxon>Zasmidium</taxon>
    </lineage>
</organism>
<gene>
    <name evidence="2" type="ORF">PRZ48_012019</name>
</gene>
<evidence type="ECO:0000259" key="1">
    <source>
        <dbReference type="Pfam" id="PF22848"/>
    </source>
</evidence>
<dbReference type="Proteomes" id="UP001305779">
    <property type="component" value="Unassembled WGS sequence"/>
</dbReference>